<keyword evidence="11" id="KW-1185">Reference proteome</keyword>
<keyword evidence="3 8" id="KW-0479">Metal-binding</keyword>
<dbReference type="GO" id="GO:0000287">
    <property type="term" value="F:magnesium ion binding"/>
    <property type="evidence" value="ECO:0007669"/>
    <property type="project" value="UniProtKB-UniRule"/>
</dbReference>
<comment type="cofactor">
    <cofactor evidence="8">
        <name>Mg(2+)</name>
        <dbReference type="ChEBI" id="CHEBI:18420"/>
    </cofactor>
</comment>
<evidence type="ECO:0000256" key="5">
    <source>
        <dbReference type="ARBA" id="ARBA00022842"/>
    </source>
</evidence>
<evidence type="ECO:0000256" key="7">
    <source>
        <dbReference type="ARBA" id="ARBA00023160"/>
    </source>
</evidence>
<dbReference type="InterPro" id="IPR037143">
    <property type="entry name" value="4-PPantetheinyl_Trfase_dom_sf"/>
</dbReference>
<reference evidence="10" key="1">
    <citation type="submission" date="2017-02" db="EMBL/GenBank/DDBJ databases">
        <title>Draft Genome Sequence of the Salt Water Bacterium Oceanospirillum linum ATCC 11336.</title>
        <authorList>
            <person name="Trachtenberg A.M."/>
            <person name="Carney J.G."/>
            <person name="Linnane J.D."/>
            <person name="Rheaume B.A."/>
            <person name="Pitts N.L."/>
            <person name="Mykles D.L."/>
            <person name="Maclea K.S."/>
        </authorList>
    </citation>
    <scope>NUCLEOTIDE SEQUENCE [LARGE SCALE GENOMIC DNA]</scope>
    <source>
        <strain evidence="10">ATCC 11336</strain>
    </source>
</reference>
<dbReference type="HAMAP" id="MF_00101">
    <property type="entry name" value="AcpS"/>
    <property type="match status" value="1"/>
</dbReference>
<protein>
    <recommendedName>
        <fullName evidence="8">Holo-[acyl-carrier-protein] synthase</fullName>
        <shortName evidence="8">Holo-ACP synthase</shortName>
        <ecNumber evidence="8">2.7.8.7</ecNumber>
    </recommendedName>
    <alternativeName>
        <fullName evidence="8">4'-phosphopantetheinyl transferase AcpS</fullName>
    </alternativeName>
</protein>
<feature type="binding site" evidence="8">
    <location>
        <position position="8"/>
    </location>
    <ligand>
        <name>Mg(2+)</name>
        <dbReference type="ChEBI" id="CHEBI:18420"/>
    </ligand>
</feature>
<comment type="function">
    <text evidence="8">Transfers the 4'-phosphopantetheine moiety from coenzyme A to a Ser of acyl-carrier-protein.</text>
</comment>
<dbReference type="SUPFAM" id="SSF56214">
    <property type="entry name" value="4'-phosphopantetheinyl transferase"/>
    <property type="match status" value="1"/>
</dbReference>
<dbReference type="GO" id="GO:0005737">
    <property type="term" value="C:cytoplasm"/>
    <property type="evidence" value="ECO:0007669"/>
    <property type="project" value="UniProtKB-SubCell"/>
</dbReference>
<keyword evidence="2 8" id="KW-0808">Transferase</keyword>
<comment type="catalytic activity">
    <reaction evidence="8">
        <text>apo-[ACP] + CoA = holo-[ACP] + adenosine 3',5'-bisphosphate + H(+)</text>
        <dbReference type="Rhea" id="RHEA:12068"/>
        <dbReference type="Rhea" id="RHEA-COMP:9685"/>
        <dbReference type="Rhea" id="RHEA-COMP:9690"/>
        <dbReference type="ChEBI" id="CHEBI:15378"/>
        <dbReference type="ChEBI" id="CHEBI:29999"/>
        <dbReference type="ChEBI" id="CHEBI:57287"/>
        <dbReference type="ChEBI" id="CHEBI:58343"/>
        <dbReference type="ChEBI" id="CHEBI:64479"/>
        <dbReference type="EC" id="2.7.8.7"/>
    </reaction>
</comment>
<name>A0A1T1HEV1_OCELI</name>
<dbReference type="Pfam" id="PF01648">
    <property type="entry name" value="ACPS"/>
    <property type="match status" value="1"/>
</dbReference>
<evidence type="ECO:0000256" key="8">
    <source>
        <dbReference type="HAMAP-Rule" id="MF_00101"/>
    </source>
</evidence>
<dbReference type="AlphaFoldDB" id="A0A1T1HEV1"/>
<dbReference type="NCBIfam" id="TIGR00516">
    <property type="entry name" value="acpS"/>
    <property type="match status" value="1"/>
</dbReference>
<evidence type="ECO:0000256" key="6">
    <source>
        <dbReference type="ARBA" id="ARBA00023098"/>
    </source>
</evidence>
<proteinExistence type="inferred from homology"/>
<comment type="caution">
    <text evidence="10">The sequence shown here is derived from an EMBL/GenBank/DDBJ whole genome shotgun (WGS) entry which is preliminary data.</text>
</comment>
<organism evidence="10 11">
    <name type="scientific">Oceanospirillum linum</name>
    <dbReference type="NCBI Taxonomy" id="966"/>
    <lineage>
        <taxon>Bacteria</taxon>
        <taxon>Pseudomonadati</taxon>
        <taxon>Pseudomonadota</taxon>
        <taxon>Gammaproteobacteria</taxon>
        <taxon>Oceanospirillales</taxon>
        <taxon>Oceanospirillaceae</taxon>
        <taxon>Oceanospirillum</taxon>
    </lineage>
</organism>
<keyword evidence="8" id="KW-0963">Cytoplasm</keyword>
<evidence type="ECO:0000256" key="3">
    <source>
        <dbReference type="ARBA" id="ARBA00022723"/>
    </source>
</evidence>
<evidence type="ECO:0000313" key="10">
    <source>
        <dbReference type="EMBL" id="OOV88374.1"/>
    </source>
</evidence>
<feature type="binding site" evidence="8">
    <location>
        <position position="57"/>
    </location>
    <ligand>
        <name>Mg(2+)</name>
        <dbReference type="ChEBI" id="CHEBI:18420"/>
    </ligand>
</feature>
<keyword evidence="7 8" id="KW-0275">Fatty acid biosynthesis</keyword>
<keyword evidence="4 8" id="KW-0276">Fatty acid metabolism</keyword>
<dbReference type="Proteomes" id="UP000190064">
    <property type="component" value="Unassembled WGS sequence"/>
</dbReference>
<keyword evidence="5 8" id="KW-0460">Magnesium</keyword>
<dbReference type="InterPro" id="IPR002582">
    <property type="entry name" value="ACPS"/>
</dbReference>
<keyword evidence="1 8" id="KW-0444">Lipid biosynthesis</keyword>
<feature type="domain" description="4'-phosphopantetheinyl transferase" evidence="9">
    <location>
        <begin position="4"/>
        <end position="97"/>
    </location>
</feature>
<dbReference type="STRING" id="966.BTA35_0202355"/>
<sequence>MILGIGTDLAVIARIESAINRHGERFAKRILTKPELERYGKHPQPAAYLAKRFAAKEATAKALGTGIGPISWQDMQVDRAESGAPVMLLSGAAAECIAAHQEVVCHLSITDDGGLAQAFVVLESR</sequence>
<dbReference type="RefSeq" id="WP_077242807.1">
    <property type="nucleotide sequence ID" value="NZ_FXTS01000001.1"/>
</dbReference>
<evidence type="ECO:0000313" key="11">
    <source>
        <dbReference type="Proteomes" id="UP000190064"/>
    </source>
</evidence>
<dbReference type="EMBL" id="MTSD02000001">
    <property type="protein sequence ID" value="OOV88374.1"/>
    <property type="molecule type" value="Genomic_DNA"/>
</dbReference>
<accession>A0A1T1HEV1</accession>
<dbReference type="EC" id="2.7.8.7" evidence="8"/>
<evidence type="ECO:0000256" key="2">
    <source>
        <dbReference type="ARBA" id="ARBA00022679"/>
    </source>
</evidence>
<evidence type="ECO:0000259" key="9">
    <source>
        <dbReference type="Pfam" id="PF01648"/>
    </source>
</evidence>
<keyword evidence="6 8" id="KW-0443">Lipid metabolism</keyword>
<dbReference type="Gene3D" id="3.90.470.20">
    <property type="entry name" value="4'-phosphopantetheinyl transferase domain"/>
    <property type="match status" value="1"/>
</dbReference>
<evidence type="ECO:0000256" key="1">
    <source>
        <dbReference type="ARBA" id="ARBA00022516"/>
    </source>
</evidence>
<evidence type="ECO:0000256" key="4">
    <source>
        <dbReference type="ARBA" id="ARBA00022832"/>
    </source>
</evidence>
<dbReference type="GO" id="GO:0006633">
    <property type="term" value="P:fatty acid biosynthetic process"/>
    <property type="evidence" value="ECO:0007669"/>
    <property type="project" value="UniProtKB-UniRule"/>
</dbReference>
<dbReference type="GO" id="GO:0008897">
    <property type="term" value="F:holo-[acyl-carrier-protein] synthase activity"/>
    <property type="evidence" value="ECO:0007669"/>
    <property type="project" value="UniProtKB-UniRule"/>
</dbReference>
<dbReference type="InterPro" id="IPR004568">
    <property type="entry name" value="Ppantetheine-prot_Trfase_dom"/>
</dbReference>
<comment type="similarity">
    <text evidence="8">Belongs to the P-Pant transferase superfamily. AcpS family.</text>
</comment>
<gene>
    <name evidence="8" type="primary">acpS</name>
    <name evidence="10" type="ORF">BTA35_0202355</name>
</gene>
<dbReference type="NCBIfam" id="TIGR00556">
    <property type="entry name" value="pantethn_trn"/>
    <property type="match status" value="1"/>
</dbReference>
<dbReference type="InterPro" id="IPR008278">
    <property type="entry name" value="4-PPantetheinyl_Trfase_dom"/>
</dbReference>
<comment type="subcellular location">
    <subcellularLocation>
        <location evidence="8">Cytoplasm</location>
    </subcellularLocation>
</comment>